<feature type="non-terminal residue" evidence="2">
    <location>
        <position position="129"/>
    </location>
</feature>
<dbReference type="SUPFAM" id="SSF53146">
    <property type="entry name" value="Nitrogenase accessory factor-like"/>
    <property type="match status" value="1"/>
</dbReference>
<dbReference type="Pfam" id="PF02579">
    <property type="entry name" value="Nitro_FeMo-Co"/>
    <property type="match status" value="1"/>
</dbReference>
<proteinExistence type="predicted"/>
<dbReference type="Gene3D" id="3.30.420.130">
    <property type="entry name" value="Dinitrogenase iron-molybdenum cofactor biosynthesis domain"/>
    <property type="match status" value="1"/>
</dbReference>
<organism evidence="2">
    <name type="scientific">marine sediment metagenome</name>
    <dbReference type="NCBI Taxonomy" id="412755"/>
    <lineage>
        <taxon>unclassified sequences</taxon>
        <taxon>metagenomes</taxon>
        <taxon>ecological metagenomes</taxon>
    </lineage>
</organism>
<evidence type="ECO:0000313" key="2">
    <source>
        <dbReference type="EMBL" id="GAF89127.1"/>
    </source>
</evidence>
<reference evidence="2" key="1">
    <citation type="journal article" date="2014" name="Front. Microbiol.">
        <title>High frequency of phylogenetically diverse reductive dehalogenase-homologous genes in deep subseafloor sedimentary metagenomes.</title>
        <authorList>
            <person name="Kawai M."/>
            <person name="Futagami T."/>
            <person name="Toyoda A."/>
            <person name="Takaki Y."/>
            <person name="Nishi S."/>
            <person name="Hori S."/>
            <person name="Arai W."/>
            <person name="Tsubouchi T."/>
            <person name="Morono Y."/>
            <person name="Uchiyama I."/>
            <person name="Ito T."/>
            <person name="Fujiyama A."/>
            <person name="Inagaki F."/>
            <person name="Takami H."/>
        </authorList>
    </citation>
    <scope>NUCLEOTIDE SEQUENCE</scope>
    <source>
        <strain evidence="2">Expedition CK06-06</strain>
    </source>
</reference>
<dbReference type="AlphaFoldDB" id="X0TLW4"/>
<gene>
    <name evidence="2" type="ORF">S01H1_27345</name>
</gene>
<sequence length="129" mass="14327">MNKTRVAIPIWSGRVCTVFDFAQRLLIVDLDGGKELERKEYVLENVPPLIRASRLLHLNVQVLICGAISSSLASLVSKYGIKIIPSICGDIDEVLNAYITGSLATPRFRLPGYTPTPGGYWKGHRRFRG</sequence>
<feature type="domain" description="Dinitrogenase iron-molybdenum cofactor biosynthesis" evidence="1">
    <location>
        <begin position="13"/>
        <end position="99"/>
    </location>
</feature>
<accession>X0TLW4</accession>
<evidence type="ECO:0000259" key="1">
    <source>
        <dbReference type="Pfam" id="PF02579"/>
    </source>
</evidence>
<dbReference type="InterPro" id="IPR003731">
    <property type="entry name" value="Di-Nase_FeMo-co_biosynth"/>
</dbReference>
<dbReference type="InterPro" id="IPR036105">
    <property type="entry name" value="DiNase_FeMo-co_biosyn_sf"/>
</dbReference>
<comment type="caution">
    <text evidence="2">The sequence shown here is derived from an EMBL/GenBank/DDBJ whole genome shotgun (WGS) entry which is preliminary data.</text>
</comment>
<name>X0TLW4_9ZZZZ</name>
<dbReference type="EMBL" id="BARS01016641">
    <property type="protein sequence ID" value="GAF89127.1"/>
    <property type="molecule type" value="Genomic_DNA"/>
</dbReference>
<protein>
    <recommendedName>
        <fullName evidence="1">Dinitrogenase iron-molybdenum cofactor biosynthesis domain-containing protein</fullName>
    </recommendedName>
</protein>